<keyword evidence="4" id="KW-0804">Transcription</keyword>
<dbReference type="Proteomes" id="UP000245073">
    <property type="component" value="Unassembled WGS sequence"/>
</dbReference>
<reference evidence="6 7" key="1">
    <citation type="submission" date="2018-04" db="EMBL/GenBank/DDBJ databases">
        <title>The genome sequence of Caulobacter sp. 744.</title>
        <authorList>
            <person name="Gao J."/>
            <person name="Sun J."/>
        </authorList>
    </citation>
    <scope>NUCLEOTIDE SEQUENCE [LARGE SCALE GENOMIC DNA]</scope>
    <source>
        <strain evidence="6 7">774</strain>
    </source>
</reference>
<evidence type="ECO:0000259" key="5">
    <source>
        <dbReference type="PROSITE" id="PS50931"/>
    </source>
</evidence>
<feature type="domain" description="HTH lysR-type" evidence="5">
    <location>
        <begin position="5"/>
        <end position="62"/>
    </location>
</feature>
<evidence type="ECO:0000256" key="1">
    <source>
        <dbReference type="ARBA" id="ARBA00009437"/>
    </source>
</evidence>
<evidence type="ECO:0000313" key="7">
    <source>
        <dbReference type="Proteomes" id="UP000245073"/>
    </source>
</evidence>
<dbReference type="GO" id="GO:0003677">
    <property type="term" value="F:DNA binding"/>
    <property type="evidence" value="ECO:0007669"/>
    <property type="project" value="UniProtKB-KW"/>
</dbReference>
<dbReference type="Gene3D" id="1.10.10.10">
    <property type="entry name" value="Winged helix-like DNA-binding domain superfamily/Winged helix DNA-binding domain"/>
    <property type="match status" value="1"/>
</dbReference>
<keyword evidence="2" id="KW-0805">Transcription regulation</keyword>
<dbReference type="InterPro" id="IPR036390">
    <property type="entry name" value="WH_DNA-bd_sf"/>
</dbReference>
<dbReference type="InterPro" id="IPR050950">
    <property type="entry name" value="HTH-type_LysR_regulators"/>
</dbReference>
<proteinExistence type="inferred from homology"/>
<dbReference type="GO" id="GO:0003700">
    <property type="term" value="F:DNA-binding transcription factor activity"/>
    <property type="evidence" value="ECO:0007669"/>
    <property type="project" value="InterPro"/>
</dbReference>
<organism evidence="6 7">
    <name type="scientific">Caulobacter endophyticus</name>
    <dbReference type="NCBI Taxonomy" id="2172652"/>
    <lineage>
        <taxon>Bacteria</taxon>
        <taxon>Pseudomonadati</taxon>
        <taxon>Pseudomonadota</taxon>
        <taxon>Alphaproteobacteria</taxon>
        <taxon>Caulobacterales</taxon>
        <taxon>Caulobacteraceae</taxon>
        <taxon>Caulobacter</taxon>
    </lineage>
</organism>
<dbReference type="PANTHER" id="PTHR30419:SF8">
    <property type="entry name" value="NITROGEN ASSIMILATION TRANSCRIPTIONAL ACTIVATOR-RELATED"/>
    <property type="match status" value="1"/>
</dbReference>
<protein>
    <recommendedName>
        <fullName evidence="5">HTH lysR-type domain-containing protein</fullName>
    </recommendedName>
</protein>
<dbReference type="SUPFAM" id="SSF46785">
    <property type="entry name" value="Winged helix' DNA-binding domain"/>
    <property type="match status" value="1"/>
</dbReference>
<dbReference type="PANTHER" id="PTHR30419">
    <property type="entry name" value="HTH-TYPE TRANSCRIPTIONAL REGULATOR YBHD"/>
    <property type="match status" value="1"/>
</dbReference>
<keyword evidence="3" id="KW-0238">DNA-binding</keyword>
<dbReference type="RefSeq" id="WP_109454882.1">
    <property type="nucleotide sequence ID" value="NZ_QDKQ01000071.1"/>
</dbReference>
<dbReference type="CDD" id="cd08440">
    <property type="entry name" value="PBP2_LTTR_like_4"/>
    <property type="match status" value="1"/>
</dbReference>
<dbReference type="PRINTS" id="PR00039">
    <property type="entry name" value="HTHLYSR"/>
</dbReference>
<evidence type="ECO:0000256" key="4">
    <source>
        <dbReference type="ARBA" id="ARBA00023163"/>
    </source>
</evidence>
<dbReference type="GO" id="GO:0005829">
    <property type="term" value="C:cytosol"/>
    <property type="evidence" value="ECO:0007669"/>
    <property type="project" value="TreeGrafter"/>
</dbReference>
<dbReference type="EMBL" id="QDKQ01000071">
    <property type="protein sequence ID" value="PVM82915.1"/>
    <property type="molecule type" value="Genomic_DNA"/>
</dbReference>
<evidence type="ECO:0000256" key="3">
    <source>
        <dbReference type="ARBA" id="ARBA00023125"/>
    </source>
</evidence>
<evidence type="ECO:0000256" key="2">
    <source>
        <dbReference type="ARBA" id="ARBA00023015"/>
    </source>
</evidence>
<sequence>MRIRLTLPQIEAFLKLTELGSFRDAATALGVSQPAFSRTIQLIEGRIGARLFDRDTRNVTLTAAGEHLRPLAERLLKTYDEAFDELDQFIGGRQGRVRIAALPSVAAAVLPAAIKEFQSKHPEVQIDIWEDVSGPVHRAVAAGEADIGLATPPPAQSDLRYRALMPDELVLVCRHDDPLTAGEVYPWSVLADRPFIGMSADSSLHGLIDAAFKEADLAIKPLFNCKQPTTIGSLVAEGLGLSVLPRLTLAQIASPALTWRRLETPTIARSIGMITHAAHSPSPAGLLFSKAIERAVRRSQAA</sequence>
<keyword evidence="7" id="KW-1185">Reference proteome</keyword>
<dbReference type="PROSITE" id="PS50931">
    <property type="entry name" value="HTH_LYSR"/>
    <property type="match status" value="1"/>
</dbReference>
<dbReference type="InterPro" id="IPR005119">
    <property type="entry name" value="LysR_subst-bd"/>
</dbReference>
<dbReference type="Pfam" id="PF00126">
    <property type="entry name" value="HTH_1"/>
    <property type="match status" value="1"/>
</dbReference>
<dbReference type="Gene3D" id="3.40.190.290">
    <property type="match status" value="1"/>
</dbReference>
<evidence type="ECO:0000313" key="6">
    <source>
        <dbReference type="EMBL" id="PVM82915.1"/>
    </source>
</evidence>
<gene>
    <name evidence="6" type="ORF">DDF67_21755</name>
</gene>
<dbReference type="AlphaFoldDB" id="A0A2T9JGW6"/>
<comment type="similarity">
    <text evidence="1">Belongs to the LysR transcriptional regulatory family.</text>
</comment>
<dbReference type="InterPro" id="IPR000847">
    <property type="entry name" value="LysR_HTH_N"/>
</dbReference>
<dbReference type="FunFam" id="1.10.10.10:FF:000001">
    <property type="entry name" value="LysR family transcriptional regulator"/>
    <property type="match status" value="1"/>
</dbReference>
<comment type="caution">
    <text evidence="6">The sequence shown here is derived from an EMBL/GenBank/DDBJ whole genome shotgun (WGS) entry which is preliminary data.</text>
</comment>
<dbReference type="Pfam" id="PF03466">
    <property type="entry name" value="LysR_substrate"/>
    <property type="match status" value="1"/>
</dbReference>
<accession>A0A2T9JGW6</accession>
<dbReference type="InterPro" id="IPR036388">
    <property type="entry name" value="WH-like_DNA-bd_sf"/>
</dbReference>
<dbReference type="SUPFAM" id="SSF53850">
    <property type="entry name" value="Periplasmic binding protein-like II"/>
    <property type="match status" value="1"/>
</dbReference>
<dbReference type="OrthoDB" id="9775392at2"/>
<name>A0A2T9JGW6_9CAUL</name>